<evidence type="ECO:0000313" key="12">
    <source>
        <dbReference type="EMBL" id="CCE61898.1"/>
    </source>
</evidence>
<dbReference type="OMA" id="WIFDEMK"/>
<evidence type="ECO:0000256" key="7">
    <source>
        <dbReference type="RuleBase" id="RU004447"/>
    </source>
</evidence>
<evidence type="ECO:0000259" key="8">
    <source>
        <dbReference type="Pfam" id="PF00675"/>
    </source>
</evidence>
<dbReference type="Pfam" id="PF22456">
    <property type="entry name" value="PqqF-like_C_4"/>
    <property type="match status" value="1"/>
</dbReference>
<evidence type="ECO:0000256" key="4">
    <source>
        <dbReference type="ARBA" id="ARBA00022801"/>
    </source>
</evidence>
<feature type="domain" description="Peptidase M16 N-terminal" evidence="8">
    <location>
        <begin position="104"/>
        <end position="237"/>
    </location>
</feature>
<evidence type="ECO:0000259" key="10">
    <source>
        <dbReference type="Pfam" id="PF16187"/>
    </source>
</evidence>
<dbReference type="GO" id="GO:0004222">
    <property type="term" value="F:metalloendopeptidase activity"/>
    <property type="evidence" value="ECO:0007669"/>
    <property type="project" value="EnsemblFungi"/>
</dbReference>
<dbReference type="Pfam" id="PF16187">
    <property type="entry name" value="Peptidase_M16_M"/>
    <property type="match status" value="1"/>
</dbReference>
<dbReference type="InterPro" id="IPR001431">
    <property type="entry name" value="Pept_M16_Zn_BS"/>
</dbReference>
<dbReference type="GO" id="GO:0051603">
    <property type="term" value="P:proteolysis involved in protein catabolic process"/>
    <property type="evidence" value="ECO:0007669"/>
    <property type="project" value="TreeGrafter"/>
</dbReference>
<organism evidence="12 13">
    <name type="scientific">Tetrapisispora phaffii (strain ATCC 24235 / CBS 4417 / NBRC 1672 / NRRL Y-8282 / UCD 70-5)</name>
    <name type="common">Yeast</name>
    <name type="synonym">Fabospora phaffii</name>
    <dbReference type="NCBI Taxonomy" id="1071381"/>
    <lineage>
        <taxon>Eukaryota</taxon>
        <taxon>Fungi</taxon>
        <taxon>Dikarya</taxon>
        <taxon>Ascomycota</taxon>
        <taxon>Saccharomycotina</taxon>
        <taxon>Saccharomycetes</taxon>
        <taxon>Saccharomycetales</taxon>
        <taxon>Saccharomycetaceae</taxon>
        <taxon>Tetrapisispora</taxon>
    </lineage>
</organism>
<dbReference type="Pfam" id="PF00675">
    <property type="entry name" value="Peptidase_M16"/>
    <property type="match status" value="1"/>
</dbReference>
<dbReference type="FunFam" id="3.30.830.10:FF:000005">
    <property type="entry name" value="nardilysin isoform X1"/>
    <property type="match status" value="1"/>
</dbReference>
<dbReference type="Pfam" id="PF05193">
    <property type="entry name" value="Peptidase_M16_C"/>
    <property type="match status" value="1"/>
</dbReference>
<dbReference type="InterPro" id="IPR050626">
    <property type="entry name" value="Peptidase_M16"/>
</dbReference>
<keyword evidence="5" id="KW-0862">Zinc</keyword>
<evidence type="ECO:0000256" key="3">
    <source>
        <dbReference type="ARBA" id="ARBA00022723"/>
    </source>
</evidence>
<dbReference type="GO" id="GO:0007323">
    <property type="term" value="P:peptide pheromone maturation"/>
    <property type="evidence" value="ECO:0007669"/>
    <property type="project" value="EnsemblFungi"/>
</dbReference>
<feature type="domain" description="Peptidase M16 middle/third" evidence="10">
    <location>
        <begin position="451"/>
        <end position="732"/>
    </location>
</feature>
<dbReference type="InterPro" id="IPR011249">
    <property type="entry name" value="Metalloenz_LuxS/M16"/>
</dbReference>
<sequence length="1041" mass="120708">MTTNLIQISTRFLPYSSACLPKLLALRSARLLPFFLDTKRKYTTFGINTSSTRQSKFNQFKFQQKNYYHQKMSNSYKTLNSDFLKPDLDDRSYRYIQLPNSLKALLISDPQTDKAAASIDVNVGAFEDPENLPGLAHFCEHLLFMGSEKFPDQNEYSSYLSKHGGHSNAYTAALNTNYFFEVNHEHLHGALDRFSGFFTGPLMNADSTEKEINAVDSENKKNLQNDDWRRYQMDKTISNYNHPYHKFSTGNIKTLMEEPTKLGLNTRNELLKFYNSSYSANIMKLCILGRQDLDTLSNWATEFFKDVKNLNKALPQYNENILEEEHLKKIIKIIPVKDLKKLEINFVVPDMDLHWESRPHHVLSHLIGHEGSGSILSYLKKLGWANDLSAGAHTVSKDNAFFGINVDLTDKGLENYQEIALLIFQYIEMLKHSLPQEWIFSELQDVSKSSFKFKQKSSPSGTVSELSKLLEKEYINPDLILSTTLLRKYEPEMIKQYVDSLTVDNSRITLISKTVETDSKEKWYGTEYQVVDYPKSFIDQLNQPGLNSEFKLPRRNEFVATNFEVKKPTDELVPLDEPHLILDNDISKVWYKKDDRFWQPRGYIYVSMKLPSCQSGIVNSLLNGLYVDQINDYMKDLQYDASCANLNLSFSSTNQGLDITISGFNDKLLVLLSRFIEGVKLYQPSEERFNIFKNKAIQNLKNSLFEVPYSQMGTLYNTIMNESTWPIKEKLDVLEALTFDQFVSFVPSIYNEFYFDALVHGNIRYEEAMEANDLLKSLASFKILNLHVRNSRLRSYILPEGESYRYEIDMEDKDNLNSCIQHVVQLGLYTEELSALSGLFAQMIREPCFDTLRTKEQLGYVVFSSNLNNHGTANMRILVQSEHSTSYLEWRIDEFYKKFGESLNNMSEEDFEKHKDALYKSLTQKYKNMREESSRYTVSIYLGDYNYTHRQKKAELVKKLTKQQMVDFYNDNFVSNKKSQLVIHLKSVATKSLKDLEENELDNSVYPSGKLIDNIDSFKSKMFAAPIRQPLKKFEVYNPKA</sequence>
<dbReference type="GO" id="GO:0046872">
    <property type="term" value="F:metal ion binding"/>
    <property type="evidence" value="ECO:0007669"/>
    <property type="project" value="UniProtKB-KW"/>
</dbReference>
<keyword evidence="6" id="KW-0482">Metalloprotease</keyword>
<dbReference type="SUPFAM" id="SSF63411">
    <property type="entry name" value="LuxS/MPP-like metallohydrolase"/>
    <property type="match status" value="4"/>
</dbReference>
<keyword evidence="4" id="KW-0378">Hydrolase</keyword>
<dbReference type="eggNOG" id="KOG0959">
    <property type="taxonomic scope" value="Eukaryota"/>
</dbReference>
<dbReference type="InterPro" id="IPR011765">
    <property type="entry name" value="Pept_M16_N"/>
</dbReference>
<name>G8BPG7_TETPH</name>
<dbReference type="KEGG" id="tpf:TPHA_0B02260"/>
<dbReference type="OrthoDB" id="952271at2759"/>
<dbReference type="PANTHER" id="PTHR43690">
    <property type="entry name" value="NARDILYSIN"/>
    <property type="match status" value="1"/>
</dbReference>
<evidence type="ECO:0000259" key="11">
    <source>
        <dbReference type="Pfam" id="PF22456"/>
    </source>
</evidence>
<evidence type="ECO:0000313" key="13">
    <source>
        <dbReference type="Proteomes" id="UP000005666"/>
    </source>
</evidence>
<dbReference type="PROSITE" id="PS00143">
    <property type="entry name" value="INSULINASE"/>
    <property type="match status" value="1"/>
</dbReference>
<dbReference type="GO" id="GO:0005759">
    <property type="term" value="C:mitochondrial matrix"/>
    <property type="evidence" value="ECO:0007669"/>
    <property type="project" value="EnsemblFungi"/>
</dbReference>
<dbReference type="GO" id="GO:0005829">
    <property type="term" value="C:cytosol"/>
    <property type="evidence" value="ECO:0007669"/>
    <property type="project" value="TreeGrafter"/>
</dbReference>
<evidence type="ECO:0000256" key="6">
    <source>
        <dbReference type="ARBA" id="ARBA00023049"/>
    </source>
</evidence>
<dbReference type="AlphaFoldDB" id="G8BPG7"/>
<dbReference type="HOGENOM" id="CLU_004639_1_1_1"/>
<evidence type="ECO:0000256" key="1">
    <source>
        <dbReference type="ARBA" id="ARBA00007261"/>
    </source>
</evidence>
<evidence type="ECO:0000259" key="9">
    <source>
        <dbReference type="Pfam" id="PF05193"/>
    </source>
</evidence>
<dbReference type="EMBL" id="HE612857">
    <property type="protein sequence ID" value="CCE61898.1"/>
    <property type="molecule type" value="Genomic_DNA"/>
</dbReference>
<dbReference type="Proteomes" id="UP000005666">
    <property type="component" value="Chromosome 2"/>
</dbReference>
<dbReference type="GO" id="GO:0043171">
    <property type="term" value="P:peptide catabolic process"/>
    <property type="evidence" value="ECO:0007669"/>
    <property type="project" value="TreeGrafter"/>
</dbReference>
<dbReference type="MEROPS" id="M16.008"/>
<dbReference type="PANTHER" id="PTHR43690:SF18">
    <property type="entry name" value="INSULIN-DEGRADING ENZYME-RELATED"/>
    <property type="match status" value="1"/>
</dbReference>
<dbReference type="InterPro" id="IPR007863">
    <property type="entry name" value="Peptidase_M16_C"/>
</dbReference>
<dbReference type="InterPro" id="IPR032632">
    <property type="entry name" value="Peptidase_M16_M"/>
</dbReference>
<protein>
    <recommendedName>
        <fullName evidence="14">Peptidase M16 N-terminal domain-containing protein</fullName>
    </recommendedName>
</protein>
<dbReference type="STRING" id="1071381.G8BPG7"/>
<reference evidence="12 13" key="1">
    <citation type="journal article" date="2011" name="Proc. Natl. Acad. Sci. U.S.A.">
        <title>Evolutionary erosion of yeast sex chromosomes by mating-type switching accidents.</title>
        <authorList>
            <person name="Gordon J.L."/>
            <person name="Armisen D."/>
            <person name="Proux-Wera E."/>
            <person name="Oheigeartaigh S.S."/>
            <person name="Byrne K.P."/>
            <person name="Wolfe K.H."/>
        </authorList>
    </citation>
    <scope>NUCLEOTIDE SEQUENCE [LARGE SCALE GENOMIC DNA]</scope>
    <source>
        <strain evidence="13">ATCC 24235 / CBS 4417 / NBRC 1672 / NRRL Y-8282 / UCD 70-5</strain>
    </source>
</reference>
<dbReference type="RefSeq" id="XP_003684332.1">
    <property type="nucleotide sequence ID" value="XM_003684284.1"/>
</dbReference>
<gene>
    <name evidence="12" type="primary">TPHA0B02260</name>
    <name evidence="12" type="ordered locus">TPHA_0B02260</name>
</gene>
<dbReference type="FunFam" id="3.30.830.10:FF:000004">
    <property type="entry name" value="Putative insulin-degrading enzyme"/>
    <property type="match status" value="1"/>
</dbReference>
<keyword evidence="2" id="KW-0645">Protease</keyword>
<evidence type="ECO:0000256" key="5">
    <source>
        <dbReference type="ARBA" id="ARBA00022833"/>
    </source>
</evidence>
<feature type="domain" description="Coenzyme PQQ synthesis protein F-like C-terminal lobe" evidence="11">
    <location>
        <begin position="839"/>
        <end position="936"/>
    </location>
</feature>
<dbReference type="GeneID" id="11534774"/>
<keyword evidence="3" id="KW-0479">Metal-binding</keyword>
<feature type="domain" description="Peptidase M16 C-terminal" evidence="9">
    <location>
        <begin position="266"/>
        <end position="444"/>
    </location>
</feature>
<accession>G8BPG7</accession>
<dbReference type="GO" id="GO:0034982">
    <property type="term" value="P:mitochondrial protein processing"/>
    <property type="evidence" value="ECO:0007669"/>
    <property type="project" value="EnsemblFungi"/>
</dbReference>
<evidence type="ECO:0008006" key="14">
    <source>
        <dbReference type="Google" id="ProtNLM"/>
    </source>
</evidence>
<dbReference type="Gene3D" id="3.30.830.10">
    <property type="entry name" value="Metalloenzyme, LuxS/M16 peptidase-like"/>
    <property type="match status" value="4"/>
</dbReference>
<comment type="similarity">
    <text evidence="1 7">Belongs to the peptidase M16 family.</text>
</comment>
<dbReference type="InterPro" id="IPR054734">
    <property type="entry name" value="PqqF-like_C_4"/>
</dbReference>
<keyword evidence="13" id="KW-1185">Reference proteome</keyword>
<evidence type="ECO:0000256" key="2">
    <source>
        <dbReference type="ARBA" id="ARBA00022670"/>
    </source>
</evidence>
<proteinExistence type="inferred from homology"/>